<evidence type="ECO:0000256" key="10">
    <source>
        <dbReference type="ARBA" id="ARBA00023180"/>
    </source>
</evidence>
<evidence type="ECO:0000313" key="16">
    <source>
        <dbReference type="Proteomes" id="UP001142055"/>
    </source>
</evidence>
<evidence type="ECO:0000256" key="2">
    <source>
        <dbReference type="ARBA" id="ARBA00022475"/>
    </source>
</evidence>
<proteinExistence type="predicted"/>
<feature type="compositionally biased region" description="Low complexity" evidence="12">
    <location>
        <begin position="3551"/>
        <end position="3574"/>
    </location>
</feature>
<reference evidence="15" key="1">
    <citation type="submission" date="2022-12" db="EMBL/GenBank/DDBJ databases">
        <title>Genome assemblies of Blomia tropicalis.</title>
        <authorList>
            <person name="Cui Y."/>
        </authorList>
    </citation>
    <scope>NUCLEOTIDE SEQUENCE</scope>
    <source>
        <tissue evidence="15">Adult mites</tissue>
    </source>
</reference>
<dbReference type="PROSITE" id="PS50268">
    <property type="entry name" value="CADHERIN_2"/>
    <property type="match status" value="19"/>
</dbReference>
<dbReference type="FunFam" id="2.60.40.60:FF:000002">
    <property type="entry name" value="Protocadherin alpha 2"/>
    <property type="match status" value="1"/>
</dbReference>
<feature type="domain" description="Cadherin" evidence="14">
    <location>
        <begin position="344"/>
        <end position="466"/>
    </location>
</feature>
<feature type="domain" description="Cadherin" evidence="14">
    <location>
        <begin position="1269"/>
        <end position="1378"/>
    </location>
</feature>
<feature type="domain" description="Cadherin" evidence="14">
    <location>
        <begin position="1379"/>
        <end position="1507"/>
    </location>
</feature>
<dbReference type="GO" id="GO:0009653">
    <property type="term" value="P:anatomical structure morphogenesis"/>
    <property type="evidence" value="ECO:0007669"/>
    <property type="project" value="UniProtKB-ARBA"/>
</dbReference>
<dbReference type="PANTHER" id="PTHR24028:SF328">
    <property type="entry name" value="CADHERIN-3"/>
    <property type="match status" value="1"/>
</dbReference>
<evidence type="ECO:0000259" key="14">
    <source>
        <dbReference type="PROSITE" id="PS50268"/>
    </source>
</evidence>
<accession>A0A9Q0MD96</accession>
<keyword evidence="7" id="KW-0130">Cell adhesion</keyword>
<keyword evidence="2" id="KW-1003">Cell membrane</keyword>
<feature type="domain" description="Cadherin" evidence="14">
    <location>
        <begin position="1027"/>
        <end position="1140"/>
    </location>
</feature>
<evidence type="ECO:0000256" key="13">
    <source>
        <dbReference type="SAM" id="Phobius"/>
    </source>
</evidence>
<dbReference type="FunFam" id="2.60.40.60:FF:000020">
    <property type="entry name" value="Dachsous cadherin-related 1b"/>
    <property type="match status" value="2"/>
</dbReference>
<feature type="domain" description="Cadherin" evidence="14">
    <location>
        <begin position="596"/>
        <end position="768"/>
    </location>
</feature>
<feature type="domain" description="Cadherin" evidence="14">
    <location>
        <begin position="478"/>
        <end position="595"/>
    </location>
</feature>
<feature type="domain" description="Cadherin" evidence="14">
    <location>
        <begin position="1141"/>
        <end position="1251"/>
    </location>
</feature>
<feature type="domain" description="Cadherin" evidence="14">
    <location>
        <begin position="2942"/>
        <end position="3077"/>
    </location>
</feature>
<evidence type="ECO:0000256" key="8">
    <source>
        <dbReference type="ARBA" id="ARBA00022989"/>
    </source>
</evidence>
<keyword evidence="10" id="KW-0325">Glycoprotein</keyword>
<dbReference type="PROSITE" id="PS00232">
    <property type="entry name" value="CADHERIN_1"/>
    <property type="match status" value="10"/>
</dbReference>
<dbReference type="SUPFAM" id="SSF49313">
    <property type="entry name" value="Cadherin-like"/>
    <property type="match status" value="18"/>
</dbReference>
<keyword evidence="4" id="KW-0732">Signal</keyword>
<dbReference type="GO" id="GO:0007156">
    <property type="term" value="P:homophilic cell adhesion via plasma membrane adhesion molecules"/>
    <property type="evidence" value="ECO:0007669"/>
    <property type="project" value="InterPro"/>
</dbReference>
<dbReference type="InterPro" id="IPR050174">
    <property type="entry name" value="Protocadherin/Cadherin-CA"/>
</dbReference>
<feature type="domain" description="Cadherin" evidence="14">
    <location>
        <begin position="2004"/>
        <end position="2114"/>
    </location>
</feature>
<dbReference type="Proteomes" id="UP001142055">
    <property type="component" value="Chromosome 1"/>
</dbReference>
<keyword evidence="16" id="KW-1185">Reference proteome</keyword>
<sequence>MKSTTRTRWAFTRPNDWNRNGNCTYHQIIIIITCVLLSFRCVNVEGIETISSFDKSHNSSSSQKSSAWNMADEPAAQSFSTSSDGQYELRFTISENVPIGTFIGIIKSDSKSTIPIEPPFLIVPIPGDDWQSSSPSSLSSRTNSNMRVQSPPYSIGYDGEIGKNMAGNDNQAGTVDTDLNIDQSNGEIRTAIELDRERRSQYSFIAISLTGVNIHVKIVIEDVNDNSPQFPTKLIELDFPENSKAREVKRTLPPAKDLDRGTFGTQSYRIISGNVGNAFRLVSHREKDDILYLDLQVNGILDRETISNYQLMIEALDGGQPPLKDQMTVKITILDHNDCEPIFSQSHYYGSVAENVTLGSSVLKVIATDNDQGENGQIEYSLHMKNGKNGVQMSSSSLSSSSLSSNNYFAINHSTGLIYVSRPLDFEAQELHELVVIARDQGAQPLETSAFVSIRVTDVNDNQPTINLLFLTENSKPEISEDAKIGDLVARVSVNDADHSDSFGSRYRSSLSSTNKRHSHTNRLSVSLFGANEQFSLRTQDQIIYLIVVTGKLDRERRSKYSLTVVVTDKGSPPLNTSTTFELEVIDVNDNAPSFDSSIYHTTLPEATDIGSSVFQMKATDLDSDSILTYAFIVPKNGFEYVDDDIVSGQRESMLLSTGDESMDESFFINYFNRHNSTHRLSTRTNWFSIDRRSGLIVTRTQVDCEADSEPKLTVLVTDSVPFQTLRRKDENRLPTTTTSTSTSFNGFTATATLVIAISDINDNEPIFDQSFYNVTISEDESVGACILQISASDPDCGVNALVNYSFAASNIVSYHYTSSSMMSLNGNRLMGGHNHNHRLMAPSKILPQHQHDDFRLDSKTGQLCIAKPLDYERTAVYDIPVLATDRGGLSTTAMIKIQVIDKNDNHPVFYPPEYKVNVQLNAFENNHNERVPLVVIVATDLDSPTHRNGQITYSIESGNDRSLFEIDSNTGELYLVRTIRSEDSTQYRLNVVATDGDGLRSKVPALVQISVLPSETESKILMPIFIQRQFAFTVIENVAQGAVVGTVKAKIDSNGGNQAQSIDQPISYAIYSGDPDGYFSIDPRLGTIMVRSNNIDHEKYSHLMLNVQAYTGQYPGPYRYAHTQVNITILDENDNVPLFPSGSLKISVPENVPVDHVTPILVAYAIDYDSGMFGRIRYSLHGTDGTENSDSELPFNINESTGHVMLRRSLDYESRNEYKIRVVAIDGGQLSSEMIVDILVQDVNDNVPIFVGTAQTINLSTFGYPAQLVPLFNVKVPENIAVNVHFYQTKATDFDSGNNARLTYSLSPLNRKQSTPLPIDIFPNNGILYIRDALDRENVDLYEVLINVHDHGLPIQYNTSAVLRVGVTDINDNRPFWRRTSYTFAVGEDASSGTLIGQVDAFDVDLEGNATLHYNITDPNESTIFRINPSTVRYSLIDSNDLFEIDPETGALITKVDIKESSKHGNKISLIATDGMGKKSKVKTVEIEFVDKQTIQHINLDNVQTFNFVLQSSKTLETFMFGHRVGNIGLSVRDGKRGNNCGNRLFNNFNRQMKDNIPFFVDSDDEDESNQLILYFTGNLNQNETERFNLLLCVDWSQCSATLMHNYLETMPNQMRNHHLHHQPMLHCDHYAKVNVELRQSINQRCDPFPLDSNNDLYEVKIPWIGGAGESNAKQRRVNELIYLNQSTCNEHVQYELSSPMMEESILERLFVINADHQRHQPSTLVFRSHEKSLIHRYLLHQDFVLSLTARWKIVEPDQQKIEMVKSVPIRVKVLSSDNQIGNIIFVNERSFELEEDCCQVATPIVQARINVSHDDFRIRYFLASYGDQHLVGSDEQFVINSDSGLLTLKREFDYERKHEHRINITAVVYDSKSPIMSISHMVKIRLLNTNDESPVFTHPRYEKEVLENVPIGHLLLQLEAKDSDQPIQSNITYILSNSYEHYDYFQLDHHTGELKLAKSLDREHIEHFHVPIYAFDEDFQHHALTIVHIRILDINDNSPYFIHPNFELRIPESIQPGTIIHNIIAIDPDLESEMKNETTNSINGLQYRIVSGNVANKFVLHPQRGQLTTNSLLDREMQNSYQLVVEVSDSFYTSTCNISIELTDVNDNAPIFDKSDYYAILDLDRTYGWLSVITVRAIDSDGDKLLYTINTNQHSETIGNLTRLFMIDSESGEIRVHRSLVGPIFDVIKTNQFSFEVIAIEAAKNSYRSHQSTAKVHLTLVNDGRDGQVRPIDPNGIKLTKYPYMIIADAPRDTFYIGQEIGNIVAMNGLKHKFNYHIRIMHGGESYRSFNDYFNLNAQTGSITVKRTLNSNYYEAIVEVSSNDVTIATVNTQTILQVFIGGIDDRKFLKPVHLEKINVLESQPPGSEIVNLGSYIGHSLMGTKIRSRFMLAYSNLPNYRDYIDIESSTGIVQLKRSLDYESQPNKIELIAFSYRTNGNLHEDGHVFNVTIELLDVDDDRAQFTQNLYVGTIGEGDPTGSYVARVSAIDITTINRYNEVSISEDSPIGSIITTLAANDVDIYPTLSYSKLNSSININNNSMISIDKMIDIGLYTGRIMVKSSLKPLLDIAHPSELVRTIQLSISSSDQIHSVNTNITINVKRNQTNMVPRFKNLHGNFYLKLSLDSEHSQLLSDTNVEIFRIPMIEDYGNRKIIYKLESVEFESNFYIDESRGIIYNNRTMRSIRNGKLLHLIVLARFADCDRHVQASLLINVERSIGANSYHHHYYYKKESSLTNSAVQNHYQLEIDGSQIGVPILRLPKKQMNSYVIVAGNTNKNFLILRGNELVLASRPLTDQYTLKIKSMRSIPLMNRRSNATTLVHIKIRSSSSIDSSNTSPFKSSVFEIEINENEKIGNDIQVLKCTTVSNNDYSFKIFSGNEQEMFTIDSQTGSLSINGRLDYESITNYRLGVLAQSNIGSRNHFAVVNINLINMNEYCPRFASAHLKAIVDENSPPGSRVAPIKAIDEDGNVLNYTIVKLATSSSDSSTDLLNGPFRFDADSGYLVTTGQLDYEKQLPHHQFSSISTTLAVYKFIVRVSDMTANMYASGNNVELQCGSIETLLEVQIGSMDEFSPQFSAESYQFKVNMPTISNAAISLRSRLKIGQVHATDSDLGTDGIVRYSIKTISPMHLVDLVQINSTSGLISMSLSRMKNRLSMKKGSIPKQFSLIISASSGRVNSLHSLTMVDVQLSMVDLIDGFMDITEDEEIEEFNSIDDRQRLDGITRKEASLPGWPIFLIVLLFLFIIVLLVSMVIIRMHHSQQQLISNHYGRPDGPNMGSLFRKIGPLVTGTNGGVVLNGIDSNGISPAYSTGHYGTTTTISNGPPCYSDATLTSINPIIRTEMGQHSTSSGRGSAEDVDVDDVDEEIRMINESNNYYTQGPDSVGEEITTTAEYLARLGVSNHYEEEQENTSSITIEDDDDDEVDGDNVANVDESTDVLSEMGVGKVGTATVVRYGTGKKYRQQQRMIGSSSVSTNGTNGVANSRLFECGSMNSIIQHHEEELSGSYNWDYLQHWGPKYQPLSSVFAEIAKLKDPIPGQIINTEILENMSNRSGTSSVSSRTRSIQQQQFQQPQLNIQQMNQISISDGSQYYPQYPQYSLQQQSIATPNYSINGLPEQQIISQQSLNILQQQQQQHQSPASSIYNR</sequence>
<gene>
    <name evidence="15" type="ORF">RDWZM_002134</name>
</gene>
<evidence type="ECO:0000256" key="5">
    <source>
        <dbReference type="ARBA" id="ARBA00022737"/>
    </source>
</evidence>
<feature type="domain" description="Cadherin" evidence="14">
    <location>
        <begin position="2495"/>
        <end position="2613"/>
    </location>
</feature>
<feature type="region of interest" description="Disordered" evidence="12">
    <location>
        <begin position="132"/>
        <end position="151"/>
    </location>
</feature>
<keyword evidence="9 13" id="KW-0472">Membrane</keyword>
<evidence type="ECO:0000256" key="1">
    <source>
        <dbReference type="ARBA" id="ARBA00004251"/>
    </source>
</evidence>
<dbReference type="EMBL" id="JAPWDV010000001">
    <property type="protein sequence ID" value="KAJ6223589.1"/>
    <property type="molecule type" value="Genomic_DNA"/>
</dbReference>
<evidence type="ECO:0000256" key="7">
    <source>
        <dbReference type="ARBA" id="ARBA00022889"/>
    </source>
</evidence>
<feature type="domain" description="Cadherin" evidence="14">
    <location>
        <begin position="2134"/>
        <end position="2235"/>
    </location>
</feature>
<dbReference type="SMART" id="SM00112">
    <property type="entry name" value="CA"/>
    <property type="match status" value="18"/>
</dbReference>
<dbReference type="FunFam" id="2.60.40.60:FF:000007">
    <property type="entry name" value="Protocadherin alpha 2"/>
    <property type="match status" value="1"/>
</dbReference>
<evidence type="ECO:0000313" key="15">
    <source>
        <dbReference type="EMBL" id="KAJ6223589.1"/>
    </source>
</evidence>
<evidence type="ECO:0000256" key="3">
    <source>
        <dbReference type="ARBA" id="ARBA00022692"/>
    </source>
</evidence>
<evidence type="ECO:0000256" key="9">
    <source>
        <dbReference type="ARBA" id="ARBA00023136"/>
    </source>
</evidence>
<feature type="domain" description="Cadherin" evidence="14">
    <location>
        <begin position="1899"/>
        <end position="2003"/>
    </location>
</feature>
<name>A0A9Q0MD96_BLOTA</name>
<feature type="domain" description="Cadherin" evidence="14">
    <location>
        <begin position="231"/>
        <end position="343"/>
    </location>
</feature>
<feature type="domain" description="Cadherin" evidence="14">
    <location>
        <begin position="179"/>
        <end position="230"/>
    </location>
</feature>
<keyword evidence="3 13" id="KW-0812">Transmembrane</keyword>
<comment type="caution">
    <text evidence="15">The sequence shown here is derived from an EMBL/GenBank/DDBJ whole genome shotgun (WGS) entry which is preliminary data.</text>
</comment>
<evidence type="ECO:0000256" key="4">
    <source>
        <dbReference type="ARBA" id="ARBA00022729"/>
    </source>
</evidence>
<evidence type="ECO:0000256" key="12">
    <source>
        <dbReference type="SAM" id="MobiDB-lite"/>
    </source>
</evidence>
<dbReference type="InterPro" id="IPR002126">
    <property type="entry name" value="Cadherin-like_dom"/>
</dbReference>
<evidence type="ECO:0000256" key="11">
    <source>
        <dbReference type="PROSITE-ProRule" id="PRU00043"/>
    </source>
</evidence>
<feature type="transmembrane region" description="Helical" evidence="13">
    <location>
        <begin position="3234"/>
        <end position="3256"/>
    </location>
</feature>
<feature type="domain" description="Cadherin" evidence="14">
    <location>
        <begin position="2353"/>
        <end position="2465"/>
    </location>
</feature>
<keyword evidence="6 11" id="KW-0106">Calcium</keyword>
<feature type="region of interest" description="Disordered" evidence="12">
    <location>
        <begin position="3548"/>
        <end position="3574"/>
    </location>
</feature>
<dbReference type="InterPro" id="IPR015919">
    <property type="entry name" value="Cadherin-like_sf"/>
</dbReference>
<dbReference type="GO" id="GO:0005886">
    <property type="term" value="C:plasma membrane"/>
    <property type="evidence" value="ECO:0007669"/>
    <property type="project" value="UniProtKB-SubCell"/>
</dbReference>
<dbReference type="Gene3D" id="2.60.40.60">
    <property type="entry name" value="Cadherins"/>
    <property type="match status" value="20"/>
</dbReference>
<protein>
    <recommendedName>
        <fullName evidence="14">Cadherin domain-containing protein</fullName>
    </recommendedName>
</protein>
<dbReference type="CDD" id="cd11304">
    <property type="entry name" value="Cadherin_repeat"/>
    <property type="match status" value="20"/>
</dbReference>
<feature type="domain" description="Cadherin" evidence="14">
    <location>
        <begin position="1819"/>
        <end position="1898"/>
    </location>
</feature>
<dbReference type="InterPro" id="IPR020894">
    <property type="entry name" value="Cadherin_CS"/>
</dbReference>
<evidence type="ECO:0000256" key="6">
    <source>
        <dbReference type="ARBA" id="ARBA00022837"/>
    </source>
</evidence>
<organism evidence="15 16">
    <name type="scientific">Blomia tropicalis</name>
    <name type="common">Mite</name>
    <dbReference type="NCBI Taxonomy" id="40697"/>
    <lineage>
        <taxon>Eukaryota</taxon>
        <taxon>Metazoa</taxon>
        <taxon>Ecdysozoa</taxon>
        <taxon>Arthropoda</taxon>
        <taxon>Chelicerata</taxon>
        <taxon>Arachnida</taxon>
        <taxon>Acari</taxon>
        <taxon>Acariformes</taxon>
        <taxon>Sarcoptiformes</taxon>
        <taxon>Astigmata</taxon>
        <taxon>Glycyphagoidea</taxon>
        <taxon>Echimyopodidae</taxon>
        <taxon>Blomia</taxon>
    </lineage>
</organism>
<feature type="domain" description="Cadherin" evidence="14">
    <location>
        <begin position="2841"/>
        <end position="2941"/>
    </location>
</feature>
<keyword evidence="8 13" id="KW-1133">Transmembrane helix</keyword>
<dbReference type="Pfam" id="PF00028">
    <property type="entry name" value="Cadherin"/>
    <property type="match status" value="12"/>
</dbReference>
<dbReference type="FunFam" id="2.60.40.60:FF:000092">
    <property type="entry name" value="Protocadherin 8"/>
    <property type="match status" value="2"/>
</dbReference>
<keyword evidence="5" id="KW-0677">Repeat</keyword>
<dbReference type="OMA" id="QPKDYTF"/>
<dbReference type="GO" id="GO:0060429">
    <property type="term" value="P:epithelium development"/>
    <property type="evidence" value="ECO:0007669"/>
    <property type="project" value="UniProtKB-ARBA"/>
</dbReference>
<feature type="domain" description="Cadherin" evidence="14">
    <location>
        <begin position="911"/>
        <end position="1026"/>
    </location>
</feature>
<feature type="compositionally biased region" description="Low complexity" evidence="12">
    <location>
        <begin position="132"/>
        <end position="144"/>
    </location>
</feature>
<dbReference type="PRINTS" id="PR00205">
    <property type="entry name" value="CADHERIN"/>
</dbReference>
<dbReference type="PANTHER" id="PTHR24028">
    <property type="entry name" value="CADHERIN-87A"/>
    <property type="match status" value="1"/>
</dbReference>
<comment type="subcellular location">
    <subcellularLocation>
        <location evidence="1">Cell membrane</location>
        <topology evidence="1">Single-pass type I membrane protein</topology>
    </subcellularLocation>
</comment>
<feature type="domain" description="Cadherin" evidence="14">
    <location>
        <begin position="769"/>
        <end position="910"/>
    </location>
</feature>
<dbReference type="GO" id="GO:0005509">
    <property type="term" value="F:calcium ion binding"/>
    <property type="evidence" value="ECO:0007669"/>
    <property type="project" value="UniProtKB-UniRule"/>
</dbReference>